<gene>
    <name evidence="4" type="ORF">COL66_28665</name>
</gene>
<dbReference type="GO" id="GO:0003677">
    <property type="term" value="F:DNA binding"/>
    <property type="evidence" value="ECO:0007669"/>
    <property type="project" value="InterPro"/>
</dbReference>
<dbReference type="InterPro" id="IPR050639">
    <property type="entry name" value="SSR_resolvase"/>
</dbReference>
<dbReference type="PANTHER" id="PTHR30461:SF23">
    <property type="entry name" value="DNA RECOMBINASE-RELATED"/>
    <property type="match status" value="1"/>
</dbReference>
<protein>
    <submittedName>
        <fullName evidence="4">Resolvase</fullName>
    </submittedName>
</protein>
<dbReference type="PROSITE" id="PS51736">
    <property type="entry name" value="RECOMBINASES_3"/>
    <property type="match status" value="1"/>
</dbReference>
<dbReference type="InterPro" id="IPR006119">
    <property type="entry name" value="Resolv_N"/>
</dbReference>
<evidence type="ECO:0000313" key="4">
    <source>
        <dbReference type="EMBL" id="PFZ20087.1"/>
    </source>
</evidence>
<dbReference type="Proteomes" id="UP000223311">
    <property type="component" value="Unassembled WGS sequence"/>
</dbReference>
<evidence type="ECO:0000256" key="1">
    <source>
        <dbReference type="SAM" id="Coils"/>
    </source>
</evidence>
<dbReference type="InterPro" id="IPR038109">
    <property type="entry name" value="DNA_bind_recomb_sf"/>
</dbReference>
<organism evidence="4 5">
    <name type="scientific">Bacillus wiedmannii</name>
    <dbReference type="NCBI Taxonomy" id="1890302"/>
    <lineage>
        <taxon>Bacteria</taxon>
        <taxon>Bacillati</taxon>
        <taxon>Bacillota</taxon>
        <taxon>Bacilli</taxon>
        <taxon>Bacillales</taxon>
        <taxon>Bacillaceae</taxon>
        <taxon>Bacillus</taxon>
        <taxon>Bacillus cereus group</taxon>
    </lineage>
</organism>
<evidence type="ECO:0000259" key="3">
    <source>
        <dbReference type="PROSITE" id="PS51737"/>
    </source>
</evidence>
<dbReference type="Gene3D" id="3.40.50.1390">
    <property type="entry name" value="Resolvase, N-terminal catalytic domain"/>
    <property type="match status" value="1"/>
</dbReference>
<keyword evidence="1" id="KW-0175">Coiled coil</keyword>
<dbReference type="Pfam" id="PF00239">
    <property type="entry name" value="Resolvase"/>
    <property type="match status" value="1"/>
</dbReference>
<dbReference type="Gene3D" id="3.90.1750.20">
    <property type="entry name" value="Putative Large Serine Recombinase, Chain B, Domain 2"/>
    <property type="match status" value="1"/>
</dbReference>
<dbReference type="CDD" id="cd00338">
    <property type="entry name" value="Ser_Recombinase"/>
    <property type="match status" value="1"/>
</dbReference>
<dbReference type="SMART" id="SM00857">
    <property type="entry name" value="Resolvase"/>
    <property type="match status" value="1"/>
</dbReference>
<evidence type="ECO:0000313" key="5">
    <source>
        <dbReference type="Proteomes" id="UP000223311"/>
    </source>
</evidence>
<evidence type="ECO:0000259" key="2">
    <source>
        <dbReference type="PROSITE" id="PS51736"/>
    </source>
</evidence>
<comment type="caution">
    <text evidence="4">The sequence shown here is derived from an EMBL/GenBank/DDBJ whole genome shotgun (WGS) entry which is preliminary data.</text>
</comment>
<accession>A0A2B5I6N3</accession>
<name>A0A2B5I6N3_9BACI</name>
<dbReference type="Pfam" id="PF07508">
    <property type="entry name" value="Recombinase"/>
    <property type="match status" value="1"/>
</dbReference>
<dbReference type="RefSeq" id="WP_098577697.1">
    <property type="nucleotide sequence ID" value="NZ_NVGE01000072.1"/>
</dbReference>
<dbReference type="AlphaFoldDB" id="A0A2B5I6N3"/>
<dbReference type="PANTHER" id="PTHR30461">
    <property type="entry name" value="DNA-INVERTASE FROM LAMBDOID PROPHAGE"/>
    <property type="match status" value="1"/>
</dbReference>
<dbReference type="SUPFAM" id="SSF53041">
    <property type="entry name" value="Resolvase-like"/>
    <property type="match status" value="1"/>
</dbReference>
<dbReference type="InterPro" id="IPR036162">
    <property type="entry name" value="Resolvase-like_N_sf"/>
</dbReference>
<feature type="domain" description="Resolvase/invertase-type recombinase catalytic" evidence="2">
    <location>
        <begin position="3"/>
        <end position="147"/>
    </location>
</feature>
<dbReference type="InterPro" id="IPR011109">
    <property type="entry name" value="DNA_bind_recombinase_dom"/>
</dbReference>
<proteinExistence type="predicted"/>
<dbReference type="PROSITE" id="PS51737">
    <property type="entry name" value="RECOMBINASE_DNA_BIND"/>
    <property type="match status" value="1"/>
</dbReference>
<dbReference type="EMBL" id="NVGE01000072">
    <property type="protein sequence ID" value="PFZ20087.1"/>
    <property type="molecule type" value="Genomic_DNA"/>
</dbReference>
<sequence>MEFVAIYMRLSRDSTQNGIEESLENHRLALTRICKTNGWKYDIYEEIASGVFPEREQLNLLLSRLNDYTAILTMDVDRIGRDPEHNEKVLKMLILNGIKIITPSGEYDFANENSQMLYRMQSMLSSFEYSAIRKRLGRGKFLEASKGHWVMNNIPLGYLKNPETKRLEIDENEAEIIRYIFEKTIEGYSVNKISQDLDAFGWRSKKGKVLSTAHISQMRRNPLYYGVVRYERKNELGRVLENCWVEDAHPGIVTKEEFLRCQEIIKNNNNKKFKTHGKVKHILQGLIYCAKCGRKRYICVDRNGTPYIKADGAKIENVRCSDAGMALKPVTDAVIEDIKNLKSDLEEEIIKLKKRDTTKLEKEISNKLIETESNKDKLNKKKKNLVEMRMNGEITKDEFLQFKDGLEKQIRHTDDMIQLLQMKLNNLSYTEDEVKKLEKVIWTIDNLDNLSVEKINSFLRSIIKKVLFSRNIESNPNTVKREKVEPTVDIDWIERIPMR</sequence>
<dbReference type="GO" id="GO:0000150">
    <property type="term" value="F:DNA strand exchange activity"/>
    <property type="evidence" value="ECO:0007669"/>
    <property type="project" value="InterPro"/>
</dbReference>
<feature type="domain" description="Recombinase" evidence="3">
    <location>
        <begin position="155"/>
        <end position="271"/>
    </location>
</feature>
<reference evidence="4 5" key="1">
    <citation type="submission" date="2017-09" db="EMBL/GenBank/DDBJ databases">
        <title>Large-scale bioinformatics analysis of Bacillus genomes uncovers conserved roles of natural products in bacterial physiology.</title>
        <authorList>
            <consortium name="Agbiome Team Llc"/>
            <person name="Bleich R.M."/>
            <person name="Grubbs K.J."/>
            <person name="Santa Maria K.C."/>
            <person name="Allen S.E."/>
            <person name="Farag S."/>
            <person name="Shank E.A."/>
            <person name="Bowers A."/>
        </authorList>
    </citation>
    <scope>NUCLEOTIDE SEQUENCE [LARGE SCALE GENOMIC DNA]</scope>
    <source>
        <strain evidence="4 5">AFS080080</strain>
    </source>
</reference>
<feature type="coiled-coil region" evidence="1">
    <location>
        <begin position="335"/>
        <end position="388"/>
    </location>
</feature>